<feature type="domain" description="EGF-like" evidence="2">
    <location>
        <begin position="1756"/>
        <end position="1788"/>
    </location>
</feature>
<dbReference type="Pfam" id="PF01683">
    <property type="entry name" value="EB"/>
    <property type="match status" value="13"/>
</dbReference>
<protein>
    <recommendedName>
        <fullName evidence="2">EGF-like domain-containing protein</fullName>
    </recommendedName>
</protein>
<evidence type="ECO:0000313" key="4">
    <source>
        <dbReference type="Proteomes" id="UP001152747"/>
    </source>
</evidence>
<feature type="domain" description="EGF-like" evidence="2">
    <location>
        <begin position="1157"/>
        <end position="1183"/>
    </location>
</feature>
<feature type="chain" id="PRO_5040369795" description="EGF-like domain-containing protein" evidence="1">
    <location>
        <begin position="22"/>
        <end position="2200"/>
    </location>
</feature>
<dbReference type="Gene3D" id="3.20.20.370">
    <property type="entry name" value="Glycoside hydrolase/deacetylase"/>
    <property type="match status" value="1"/>
</dbReference>
<name>A0A9P1IZS6_9PELO</name>
<dbReference type="PANTHER" id="PTHR45985:SF3">
    <property type="entry name" value="CHITIN DEACETYLASE-LIKE 4"/>
    <property type="match status" value="1"/>
</dbReference>
<organism evidence="3 4">
    <name type="scientific">Caenorhabditis angaria</name>
    <dbReference type="NCBI Taxonomy" id="860376"/>
    <lineage>
        <taxon>Eukaryota</taxon>
        <taxon>Metazoa</taxon>
        <taxon>Ecdysozoa</taxon>
        <taxon>Nematoda</taxon>
        <taxon>Chromadorea</taxon>
        <taxon>Rhabditida</taxon>
        <taxon>Rhabditina</taxon>
        <taxon>Rhabditomorpha</taxon>
        <taxon>Rhabditoidea</taxon>
        <taxon>Rhabditidae</taxon>
        <taxon>Peloderinae</taxon>
        <taxon>Caenorhabditis</taxon>
    </lineage>
</organism>
<feature type="domain" description="EGF-like" evidence="2">
    <location>
        <begin position="468"/>
        <end position="510"/>
    </location>
</feature>
<dbReference type="PANTHER" id="PTHR45985">
    <property type="match status" value="1"/>
</dbReference>
<feature type="domain" description="EGF-like" evidence="2">
    <location>
        <begin position="1544"/>
        <end position="1576"/>
    </location>
</feature>
<feature type="domain" description="EGF-like" evidence="2">
    <location>
        <begin position="735"/>
        <end position="768"/>
    </location>
</feature>
<feature type="domain" description="EGF-like" evidence="2">
    <location>
        <begin position="1587"/>
        <end position="1620"/>
    </location>
</feature>
<feature type="domain" description="EGF-like" evidence="2">
    <location>
        <begin position="1652"/>
        <end position="1687"/>
    </location>
</feature>
<feature type="domain" description="EGF-like" evidence="2">
    <location>
        <begin position="561"/>
        <end position="594"/>
    </location>
</feature>
<feature type="domain" description="EGF-like" evidence="2">
    <location>
        <begin position="649"/>
        <end position="681"/>
    </location>
</feature>
<dbReference type="InterPro" id="IPR052740">
    <property type="entry name" value="CE4"/>
</dbReference>
<accession>A0A9P1IZS6</accession>
<gene>
    <name evidence="3" type="ORF">CAMP_LOCUS16885</name>
</gene>
<feature type="domain" description="EGF-like" evidence="2">
    <location>
        <begin position="1796"/>
        <end position="1828"/>
    </location>
</feature>
<dbReference type="EMBL" id="CANHGI010000006">
    <property type="protein sequence ID" value="CAI5454248.1"/>
    <property type="molecule type" value="Genomic_DNA"/>
</dbReference>
<dbReference type="SUPFAM" id="SSF88713">
    <property type="entry name" value="Glycoside hydrolase/deacetylase"/>
    <property type="match status" value="1"/>
</dbReference>
<dbReference type="SUPFAM" id="SSF57184">
    <property type="entry name" value="Growth factor receptor domain"/>
    <property type="match status" value="1"/>
</dbReference>
<feature type="domain" description="EGF-like" evidence="2">
    <location>
        <begin position="1192"/>
        <end position="1224"/>
    </location>
</feature>
<reference evidence="3" key="1">
    <citation type="submission" date="2022-11" db="EMBL/GenBank/DDBJ databases">
        <authorList>
            <person name="Kikuchi T."/>
        </authorList>
    </citation>
    <scope>NUCLEOTIDE SEQUENCE</scope>
    <source>
        <strain evidence="3">PS1010</strain>
    </source>
</reference>
<feature type="domain" description="EGF-like" evidence="2">
    <location>
        <begin position="1001"/>
        <end position="1034"/>
    </location>
</feature>
<feature type="domain" description="EGF-like" evidence="2">
    <location>
        <begin position="1044"/>
        <end position="1076"/>
    </location>
</feature>
<feature type="signal peptide" evidence="1">
    <location>
        <begin position="1"/>
        <end position="21"/>
    </location>
</feature>
<feature type="domain" description="EGF-like" evidence="2">
    <location>
        <begin position="119"/>
        <end position="155"/>
    </location>
</feature>
<dbReference type="GO" id="GO:0005975">
    <property type="term" value="P:carbohydrate metabolic process"/>
    <property type="evidence" value="ECO:0007669"/>
    <property type="project" value="InterPro"/>
</dbReference>
<feature type="domain" description="EGF-like" evidence="2">
    <location>
        <begin position="1286"/>
        <end position="1319"/>
    </location>
</feature>
<dbReference type="SMART" id="SM00181">
    <property type="entry name" value="EGF"/>
    <property type="match status" value="26"/>
</dbReference>
<feature type="domain" description="EGF-like" evidence="2">
    <location>
        <begin position="862"/>
        <end position="894"/>
    </location>
</feature>
<feature type="domain" description="EGF-like" evidence="2">
    <location>
        <begin position="1486"/>
        <end position="1516"/>
    </location>
</feature>
<feature type="domain" description="EGF-like" evidence="2">
    <location>
        <begin position="691"/>
        <end position="725"/>
    </location>
</feature>
<dbReference type="InterPro" id="IPR011330">
    <property type="entry name" value="Glyco_hydro/deAcase_b/a-brl"/>
</dbReference>
<keyword evidence="1" id="KW-0732">Signal</keyword>
<feature type="domain" description="EGF-like" evidence="2">
    <location>
        <begin position="394"/>
        <end position="439"/>
    </location>
</feature>
<proteinExistence type="predicted"/>
<comment type="caution">
    <text evidence="3">The sequence shown here is derived from an EMBL/GenBank/DDBJ whole genome shotgun (WGS) entry which is preliminary data.</text>
</comment>
<evidence type="ECO:0000313" key="3">
    <source>
        <dbReference type="EMBL" id="CAI5454248.1"/>
    </source>
</evidence>
<dbReference type="InterPro" id="IPR000742">
    <property type="entry name" value="EGF"/>
</dbReference>
<dbReference type="InterPro" id="IPR009030">
    <property type="entry name" value="Growth_fac_rcpt_cys_sf"/>
</dbReference>
<feature type="domain" description="EGF-like" evidence="2">
    <location>
        <begin position="1706"/>
        <end position="1740"/>
    </location>
</feature>
<dbReference type="InterPro" id="IPR006149">
    <property type="entry name" value="EB_dom"/>
</dbReference>
<feature type="domain" description="EGF-like" evidence="2">
    <location>
        <begin position="820"/>
        <end position="852"/>
    </location>
</feature>
<feature type="domain" description="EGF-like" evidence="2">
    <location>
        <begin position="31"/>
        <end position="66"/>
    </location>
</feature>
<dbReference type="Proteomes" id="UP001152747">
    <property type="component" value="Unassembled WGS sequence"/>
</dbReference>
<sequence>MITCRIFLLLLFYIFSDFVNGINSEGQIGQTCLLDGEKQCLPDNSQCIEGICMCSSFYKFINGSCVTEQSKTLGKHCRGGADCRGQGEFCSSFSICMCLSTHVDVGSQCKPVIYPGQFGCEDSLQCNKGFPGAECDVSRICVCPHGMFVNQQTCVSSEHPSSRNAIINELMLQNVIMADHRQVNRSEMKGNFFRRRNYDNSRSYQISPDATCSYDNQCAGYPLAICNNVCQCVKGALNTGTTCITSSAALQSSVSCPAGQTYVREAGVCMTVQQPGEPCQYSQQCSALEPGAYCLKMRCECVYGMKKSSNGCTFVNKDCKERGHIFISELGECREVIPPGGKGCSHNSQCSAAYPDATCFMQTCTCPPNLPVAADGTCGRACGDGFVYSGVTGECLPEVQPGGTCLYSSQCQSTYGGMVCDQNTCRCPNGLIFDGMKCSQTCPSYKRFTEKNQCVEMCSSGNIDVNGECLKKVAIGQACVASAQCTSGSFCQKGSCLCAPGFYVVNDQCQAVEAEPNTSCLNNEKCTKGSVCYNGRCTCPRNHELVNGYCQANRPVPIGSACVRVGVSCDGGSVCVAGICVCPLGKTPRNGFCIKHVTTLPGTSCADGEECIENSVCSEDRMVCECISQTQMVVGNRCVERLRSHPGYGCTMGEMCVGNSICNNGKCECAPGKVEINKVCVDQVNARIGETCGKGINCQGGSYCNLENGKCACPKGQREISGECKQVVLAYPGESCTEMTARCAGGSYCVRGRCECPFSMTLVDKKCVVQQTANPGEGCNENTACSGFSVCKDNTCTCVNEMVVRDKVCIQRRKVNIGSSCDKYDQCLGNSNCYEDICQCPTGHVVTGNMCTPRKTVTPGYLCNPEDICTGQSMCVKGVCQCKPGYKVMHNICVKNVIGLEGSVCSSREDCGETLQCENGLCSCPKGMFSVNGKCRSYISLGQTCTSDDRCSNSDAICFENLCTCRPGYAIINGQCKIPPPSAPIPTPTEPEVLAQMKAQRCVASNQCPSGANCVRGECKCKPGLGLSRLGFCIPINYADPGTSCAHGERCRGESQCIDGICVCNNPLLLKENKCVRSPRVKRYINTKSHRKLLKFTPKKQAKLGEYCFRDDQCGIQRPCLKNVCKCPKNYVQSGNSCVPRMSVIGTISLPGEACGFCIGGSSCQNGICKCADGYYKQQDSCVRSEAKIGAPCGLTTGCSSGSECISSYCQCREQYDADNDECYPPDVTQIKRAKSLGAKNSGARKLNRVVNANSVICPIGYDLVNGMCVNSESLSVIQLAEPGGPCEDGRVLCTGNSVCASNICICPGGELVQNGTCVSISSYANPGEACSLNNTVCTGNSFCIDGVCKCNANQGAINGVCSNMGNSLCGQSQCGMNQICVQDNCQCQNGYTFQQGTTNCVQVDTSSCGNCGSNQVCIQDQCQCQTGFNRYCNSNNQCSCVQCGSNQIFMQNQCQCQPGYYAPEGSCSATMSMICNCVQAQQSSGCVSNQQCGQNQLCVQNQCQCQQGYSKSSCTTEGCNCIANCIGNGCSVNTQPSGLPGQMCSETTQCQNNAMCMNNYCVCPSNRVLSGNSCVQYLGDASPGQSCQTAGIICRGGSSCYNNVCQCANGLSPQGGSCAPAMEVRFTIVPYIYTTAQNMFDLFPGQSCNPNCAFQPCLQRCSGGSTCSNSVCTCPQGSYVNNNACVNQISSDMGVYTRTSRPGDGCDNTIVCTGGSSCVIGTCSCDMGYTPSSDRTSCVLIDRVGLKSRSYPKSFCTFDKDCKDGAICIDKRCSCRIDQEMINGKCQPANQPGSRCHTDFCNNGAECQNGYCVCTKTHNANSTLHCVNEKTLAYPGSACRKNDRECQNGSTCLFGYCVYPSDDKDQELNPNPVDSKKACSSYKDCNHLETCSKSGFCECTFNTNLVNGEYPAPPVRRPSGLTECPLDGSCQLPNCFCTITGKTPPNDMEIKKVPQMIMLSFDDPITDRIINTLKSLFSGKIRNPNGCAIKGTFFISHQWNNYDQSQWLYSKGNEIGVNSITREDLSERTKERWLREQNGMRDTLAEFSYIEKSQIIGTRAPSYRLGGDLQFEMLSENNFTFDNSMLVNGLYWPQTLDHKLPWECEGKCPQRSYKNVWEIPIQNMQANDGNWYTTLSQALKPSDSRVSVKQMLMRNFLSNYKSNRAPFVLTLSTDFLTYLPDNGAIYALEDFFERGCAKR</sequence>
<dbReference type="InterPro" id="IPR006150">
    <property type="entry name" value="Cys_repeat_1"/>
</dbReference>
<feature type="domain" description="EGF-like" evidence="2">
    <location>
        <begin position="944"/>
        <end position="977"/>
    </location>
</feature>
<feature type="domain" description="EGF-like" evidence="2">
    <location>
        <begin position="1369"/>
        <end position="1402"/>
    </location>
</feature>
<dbReference type="SMART" id="SM00289">
    <property type="entry name" value="WR1"/>
    <property type="match status" value="18"/>
</dbReference>
<dbReference type="OrthoDB" id="504708at2759"/>
<evidence type="ECO:0000259" key="2">
    <source>
        <dbReference type="SMART" id="SM00181"/>
    </source>
</evidence>
<evidence type="ECO:0000256" key="1">
    <source>
        <dbReference type="SAM" id="SignalP"/>
    </source>
</evidence>
<feature type="domain" description="EGF-like" evidence="2">
    <location>
        <begin position="519"/>
        <end position="551"/>
    </location>
</feature>
<keyword evidence="4" id="KW-1185">Reference proteome</keyword>
<feature type="domain" description="EGF-like" evidence="2">
    <location>
        <begin position="1432"/>
        <end position="1469"/>
    </location>
</feature>